<name>A0A3Q7HCD2_SOLLC</name>
<reference evidence="1" key="2">
    <citation type="submission" date="2019-01" db="UniProtKB">
        <authorList>
            <consortium name="EnsemblPlants"/>
        </authorList>
    </citation>
    <scope>IDENTIFICATION</scope>
    <source>
        <strain evidence="1">cv. Heinz 1706</strain>
    </source>
</reference>
<dbReference type="PaxDb" id="4081-Solyc07g054040.1.1"/>
<organism evidence="1">
    <name type="scientific">Solanum lycopersicum</name>
    <name type="common">Tomato</name>
    <name type="synonym">Lycopersicon esculentum</name>
    <dbReference type="NCBI Taxonomy" id="4081"/>
    <lineage>
        <taxon>Eukaryota</taxon>
        <taxon>Viridiplantae</taxon>
        <taxon>Streptophyta</taxon>
        <taxon>Embryophyta</taxon>
        <taxon>Tracheophyta</taxon>
        <taxon>Spermatophyta</taxon>
        <taxon>Magnoliopsida</taxon>
        <taxon>eudicotyledons</taxon>
        <taxon>Gunneridae</taxon>
        <taxon>Pentapetalae</taxon>
        <taxon>asterids</taxon>
        <taxon>lamiids</taxon>
        <taxon>Solanales</taxon>
        <taxon>Solanaceae</taxon>
        <taxon>Solanoideae</taxon>
        <taxon>Solaneae</taxon>
        <taxon>Solanum</taxon>
        <taxon>Solanum subgen. Lycopersicon</taxon>
    </lineage>
</organism>
<accession>A0A3Q7HCD2</accession>
<reference evidence="1" key="1">
    <citation type="journal article" date="2012" name="Nature">
        <title>The tomato genome sequence provides insights into fleshy fruit evolution.</title>
        <authorList>
            <consortium name="Tomato Genome Consortium"/>
        </authorList>
    </citation>
    <scope>NUCLEOTIDE SEQUENCE [LARGE SCALE GENOMIC DNA]</scope>
    <source>
        <strain evidence="1">cv. Heinz 1706</strain>
    </source>
</reference>
<evidence type="ECO:0000313" key="1">
    <source>
        <dbReference type="EnsemblPlants" id="Solyc07g054040.2.1"/>
    </source>
</evidence>
<dbReference type="InParanoid" id="A0A3Q7HCD2"/>
<protein>
    <submittedName>
        <fullName evidence="1">Uncharacterized protein</fullName>
    </submittedName>
</protein>
<dbReference type="Gramene" id="Solyc07g054040.2.1">
    <property type="protein sequence ID" value="Solyc07g054040.2.1"/>
    <property type="gene ID" value="Solyc07g054040.2"/>
</dbReference>
<proteinExistence type="predicted"/>
<keyword evidence="2" id="KW-1185">Reference proteome</keyword>
<dbReference type="AlphaFoldDB" id="A0A3Q7HCD2"/>
<evidence type="ECO:0000313" key="2">
    <source>
        <dbReference type="Proteomes" id="UP000004994"/>
    </source>
</evidence>
<dbReference type="Proteomes" id="UP000004994">
    <property type="component" value="Chromosome 7"/>
</dbReference>
<sequence length="91" mass="9839">MKQRRSMYMQRIKIHGINKTLGSVHYKRASHREGIGVCLKAGRGKGSGHEACLKAGRGWGAFEHGACFKEEGRGCLKARSLPQGGDGEGEA</sequence>
<dbReference type="EnsemblPlants" id="Solyc07g054040.2.1">
    <property type="protein sequence ID" value="Solyc07g054040.2.1"/>
    <property type="gene ID" value="Solyc07g054040.2"/>
</dbReference>